<gene>
    <name evidence="6" type="ORF">D9V37_14375</name>
</gene>
<dbReference type="InterPro" id="IPR003331">
    <property type="entry name" value="UDP_GlcNAc_Epimerase_2_dom"/>
</dbReference>
<evidence type="ECO:0000256" key="4">
    <source>
        <dbReference type="RuleBase" id="RU003513"/>
    </source>
</evidence>
<evidence type="ECO:0000256" key="1">
    <source>
        <dbReference type="ARBA" id="ARBA00023235"/>
    </source>
</evidence>
<evidence type="ECO:0000256" key="3">
    <source>
        <dbReference type="ARBA" id="ARBA00038858"/>
    </source>
</evidence>
<dbReference type="SUPFAM" id="SSF53756">
    <property type="entry name" value="UDP-Glycosyltransferase/glycogen phosphorylase"/>
    <property type="match status" value="1"/>
</dbReference>
<evidence type="ECO:0000259" key="5">
    <source>
        <dbReference type="Pfam" id="PF02350"/>
    </source>
</evidence>
<protein>
    <recommendedName>
        <fullName evidence="3">UDP-N-acetylglucosamine 2-epimerase (non-hydrolyzing)</fullName>
        <ecNumber evidence="3">5.1.3.14</ecNumber>
    </recommendedName>
</protein>
<organism evidence="6 7">
    <name type="scientific">Nocardioides mangrovicus</name>
    <dbReference type="NCBI Taxonomy" id="2478913"/>
    <lineage>
        <taxon>Bacteria</taxon>
        <taxon>Bacillati</taxon>
        <taxon>Actinomycetota</taxon>
        <taxon>Actinomycetes</taxon>
        <taxon>Propionibacteriales</taxon>
        <taxon>Nocardioidaceae</taxon>
        <taxon>Nocardioides</taxon>
    </lineage>
</organism>
<dbReference type="GO" id="GO:0008761">
    <property type="term" value="F:UDP-N-acetylglucosamine 2-epimerase activity"/>
    <property type="evidence" value="ECO:0007669"/>
    <property type="project" value="UniProtKB-EC"/>
</dbReference>
<feature type="domain" description="UDP-N-acetylglucosamine 2-epimerase" evidence="5">
    <location>
        <begin position="75"/>
        <end position="367"/>
    </location>
</feature>
<dbReference type="Proteomes" id="UP000281708">
    <property type="component" value="Unassembled WGS sequence"/>
</dbReference>
<dbReference type="OrthoDB" id="9803238at2"/>
<proteinExistence type="inferred from homology"/>
<comment type="similarity">
    <text evidence="2 4">Belongs to the UDP-N-acetylglucosamine 2-epimerase family.</text>
</comment>
<dbReference type="EMBL" id="RDBE01000009">
    <property type="protein sequence ID" value="RLV48552.1"/>
    <property type="molecule type" value="Genomic_DNA"/>
</dbReference>
<name>A0A3L8P0Y2_9ACTN</name>
<evidence type="ECO:0000313" key="6">
    <source>
        <dbReference type="EMBL" id="RLV48552.1"/>
    </source>
</evidence>
<dbReference type="Gene3D" id="3.40.50.2000">
    <property type="entry name" value="Glycogen Phosphorylase B"/>
    <property type="match status" value="2"/>
</dbReference>
<dbReference type="PANTHER" id="PTHR43174">
    <property type="entry name" value="UDP-N-ACETYLGLUCOSAMINE 2-EPIMERASE"/>
    <property type="match status" value="1"/>
</dbReference>
<accession>A0A3L8P0Y2</accession>
<dbReference type="Pfam" id="PF02350">
    <property type="entry name" value="Epimerase_2"/>
    <property type="match status" value="1"/>
</dbReference>
<dbReference type="NCBIfam" id="TIGR00236">
    <property type="entry name" value="wecB"/>
    <property type="match status" value="1"/>
</dbReference>
<dbReference type="RefSeq" id="WP_121806874.1">
    <property type="nucleotide sequence ID" value="NZ_RDBE01000009.1"/>
</dbReference>
<dbReference type="PANTHER" id="PTHR43174:SF2">
    <property type="entry name" value="UDP-N-ACETYLGLUCOSAMINE 2-EPIMERASE"/>
    <property type="match status" value="1"/>
</dbReference>
<comment type="caution">
    <text evidence="6">The sequence shown here is derived from an EMBL/GenBank/DDBJ whole genome shotgun (WGS) entry which is preliminary data.</text>
</comment>
<dbReference type="AlphaFoldDB" id="A0A3L8P0Y2"/>
<keyword evidence="7" id="KW-1185">Reference proteome</keyword>
<evidence type="ECO:0000256" key="2">
    <source>
        <dbReference type="ARBA" id="ARBA00038209"/>
    </source>
</evidence>
<sequence length="371" mass="38828">MITTAVVGSRDEAVALAPVIRGLRSEAHRVRVLARESHTGTVPQLLETLEALAPGDLEVWRELDEPGGWGQASSTATTAVDIIGADLAITPPDVVLVHGHGSAAFAGALGGFYAGVPVANVGAGLTSAPGNPAVPEQANRQLMSRLTSWHFAATSAARVALLHDGVPPDTVEVVGSTTVDNLGWTLERGLGASAFGAPRRPGERRRLLVVMHQNQLREGALAAVAHSVGLLATGHDLEVVMPLPSHRGIRQAVVDELIGCPGVRLPERLSYPDLAATLADCDLVMTDSAGVQEAAPGLGRPTLVLRATTDRPEAVWAGCAEVVGTRRAEVEAAASRLLTDRAHFRRMSIPAYPFGDGHAAERVVAHLLDHV</sequence>
<dbReference type="EC" id="5.1.3.14" evidence="3"/>
<evidence type="ECO:0000313" key="7">
    <source>
        <dbReference type="Proteomes" id="UP000281708"/>
    </source>
</evidence>
<dbReference type="InterPro" id="IPR029767">
    <property type="entry name" value="WecB-like"/>
</dbReference>
<keyword evidence="1 4" id="KW-0413">Isomerase</keyword>
<reference evidence="6 7" key="1">
    <citation type="submission" date="2018-10" db="EMBL/GenBank/DDBJ databases">
        <title>Marmoricola sp. 4Q3S-7 whole genome shotgun sequence.</title>
        <authorList>
            <person name="Li F."/>
        </authorList>
    </citation>
    <scope>NUCLEOTIDE SEQUENCE [LARGE SCALE GENOMIC DNA]</scope>
    <source>
        <strain evidence="6 7">4Q3S-7</strain>
    </source>
</reference>